<feature type="region of interest" description="Disordered" evidence="1">
    <location>
        <begin position="318"/>
        <end position="345"/>
    </location>
</feature>
<organism evidence="2 3">
    <name type="scientific">Elysia crispata</name>
    <name type="common">lettuce slug</name>
    <dbReference type="NCBI Taxonomy" id="231223"/>
    <lineage>
        <taxon>Eukaryota</taxon>
        <taxon>Metazoa</taxon>
        <taxon>Spiralia</taxon>
        <taxon>Lophotrochozoa</taxon>
        <taxon>Mollusca</taxon>
        <taxon>Gastropoda</taxon>
        <taxon>Heterobranchia</taxon>
        <taxon>Euthyneura</taxon>
        <taxon>Panpulmonata</taxon>
        <taxon>Sacoglossa</taxon>
        <taxon>Placobranchoidea</taxon>
        <taxon>Plakobranchidae</taxon>
        <taxon>Elysia</taxon>
    </lineage>
</organism>
<comment type="caution">
    <text evidence="2">The sequence shown here is derived from an EMBL/GenBank/DDBJ whole genome shotgun (WGS) entry which is preliminary data.</text>
</comment>
<dbReference type="AlphaFoldDB" id="A0AAE0Z5C8"/>
<dbReference type="InterPro" id="IPR029865">
    <property type="entry name" value="KIAA0319-like"/>
</dbReference>
<feature type="compositionally biased region" description="Acidic residues" evidence="1">
    <location>
        <begin position="224"/>
        <end position="234"/>
    </location>
</feature>
<proteinExistence type="predicted"/>
<evidence type="ECO:0000256" key="1">
    <source>
        <dbReference type="SAM" id="MobiDB-lite"/>
    </source>
</evidence>
<dbReference type="GO" id="GO:0031410">
    <property type="term" value="C:cytoplasmic vesicle"/>
    <property type="evidence" value="ECO:0007669"/>
    <property type="project" value="TreeGrafter"/>
</dbReference>
<feature type="compositionally biased region" description="Acidic residues" evidence="1">
    <location>
        <begin position="321"/>
        <end position="330"/>
    </location>
</feature>
<evidence type="ECO:0000313" key="2">
    <source>
        <dbReference type="EMBL" id="KAK3763059.1"/>
    </source>
</evidence>
<reference evidence="2" key="1">
    <citation type="journal article" date="2023" name="G3 (Bethesda)">
        <title>A reference genome for the long-term kleptoplast-retaining sea slug Elysia crispata morphotype clarki.</title>
        <authorList>
            <person name="Eastman K.E."/>
            <person name="Pendleton A.L."/>
            <person name="Shaikh M.A."/>
            <person name="Suttiyut T."/>
            <person name="Ogas R."/>
            <person name="Tomko P."/>
            <person name="Gavelis G."/>
            <person name="Widhalm J.R."/>
            <person name="Wisecaver J.H."/>
        </authorList>
    </citation>
    <scope>NUCLEOTIDE SEQUENCE</scope>
    <source>
        <strain evidence="2">ECLA1</strain>
    </source>
</reference>
<dbReference type="EMBL" id="JAWDGP010004610">
    <property type="protein sequence ID" value="KAK3763059.1"/>
    <property type="molecule type" value="Genomic_DNA"/>
</dbReference>
<dbReference type="PANTHER" id="PTHR46182">
    <property type="entry name" value="FI19480P1"/>
    <property type="match status" value="1"/>
</dbReference>
<accession>A0AAE0Z5C8</accession>
<gene>
    <name evidence="2" type="ORF">RRG08_014847</name>
</gene>
<feature type="compositionally biased region" description="Low complexity" evidence="1">
    <location>
        <begin position="188"/>
        <end position="199"/>
    </location>
</feature>
<feature type="compositionally biased region" description="Basic and acidic residues" evidence="1">
    <location>
        <begin position="331"/>
        <end position="345"/>
    </location>
</feature>
<name>A0AAE0Z5C8_9GAST</name>
<dbReference type="PANTHER" id="PTHR46182:SF2">
    <property type="entry name" value="FI19480P1"/>
    <property type="match status" value="1"/>
</dbReference>
<protein>
    <recommendedName>
        <fullName evidence="4">MANSC domain-containing protein</fullName>
    </recommendedName>
</protein>
<evidence type="ECO:0008006" key="4">
    <source>
        <dbReference type="Google" id="ProtNLM"/>
    </source>
</evidence>
<dbReference type="GO" id="GO:0016020">
    <property type="term" value="C:membrane"/>
    <property type="evidence" value="ECO:0007669"/>
    <property type="project" value="TreeGrafter"/>
</dbReference>
<dbReference type="Proteomes" id="UP001283361">
    <property type="component" value="Unassembled WGS sequence"/>
</dbReference>
<sequence>MKNEKARILFNSSPDRQSACERMRERASPVTGSRLGTRILQMALLIAVLVIVAAAGRTTSGRTENVCRSLLDAPKDPQSDVDDAVAAELRRHVFHAHLPKAGPAAGKYWKVKGIDSWQECFSECCFPSSDKPCDVALFTNRTCFHVECARSPADACKPVPALLPKHNSTVMVVLDDIPEETVDESEKISTVSSSSSSAQESRESAENVEPSPETAEHGGGSEVTDTEGNMEPEEGTGGRERAGEKQGELPVAPHSDWLNKKRAGEPCEFGLEECISNAACVIREGSRSRQGHCRCEDGFRKSPDGSRFCVAFEEDVRTPADVDDDDDEGDHDAMRDDDQNGEDKVSTLPPVLILFTEESRKTDLLSVLKPALAVMKRSLSFAVHQRVTARYMSSTIHHRRPTSETDVAAERETGWALTSAVNGGQIGLICDLDLHQRGSQGSLLVHWVENWRLDSEGTAVRISMSAFRTTIFISVDCSLVHTILDWRWIKLRSTA</sequence>
<feature type="region of interest" description="Disordered" evidence="1">
    <location>
        <begin position="181"/>
        <end position="258"/>
    </location>
</feature>
<dbReference type="GO" id="GO:0001764">
    <property type="term" value="P:neuron migration"/>
    <property type="evidence" value="ECO:0007669"/>
    <property type="project" value="TreeGrafter"/>
</dbReference>
<evidence type="ECO:0000313" key="3">
    <source>
        <dbReference type="Proteomes" id="UP001283361"/>
    </source>
</evidence>
<feature type="compositionally biased region" description="Basic and acidic residues" evidence="1">
    <location>
        <begin position="236"/>
        <end position="247"/>
    </location>
</feature>
<keyword evidence="3" id="KW-1185">Reference proteome</keyword>